<organism evidence="2 3">
    <name type="scientific">Zasmidium cellare ATCC 36951</name>
    <dbReference type="NCBI Taxonomy" id="1080233"/>
    <lineage>
        <taxon>Eukaryota</taxon>
        <taxon>Fungi</taxon>
        <taxon>Dikarya</taxon>
        <taxon>Ascomycota</taxon>
        <taxon>Pezizomycotina</taxon>
        <taxon>Dothideomycetes</taxon>
        <taxon>Dothideomycetidae</taxon>
        <taxon>Mycosphaerellales</taxon>
        <taxon>Mycosphaerellaceae</taxon>
        <taxon>Zasmidium</taxon>
    </lineage>
</organism>
<feature type="region of interest" description="Disordered" evidence="1">
    <location>
        <begin position="74"/>
        <end position="136"/>
    </location>
</feature>
<feature type="compositionally biased region" description="Basic and acidic residues" evidence="1">
    <location>
        <begin position="89"/>
        <end position="113"/>
    </location>
</feature>
<dbReference type="EMBL" id="ML993629">
    <property type="protein sequence ID" value="KAF2160168.1"/>
    <property type="molecule type" value="Genomic_DNA"/>
</dbReference>
<keyword evidence="3" id="KW-1185">Reference proteome</keyword>
<name>A0A6A6C1M3_ZASCE</name>
<evidence type="ECO:0000313" key="2">
    <source>
        <dbReference type="EMBL" id="KAF2160168.1"/>
    </source>
</evidence>
<accession>A0A6A6C1M3</accession>
<dbReference type="AlphaFoldDB" id="A0A6A6C1M3"/>
<reference evidence="2" key="1">
    <citation type="journal article" date="2020" name="Stud. Mycol.">
        <title>101 Dothideomycetes genomes: a test case for predicting lifestyles and emergence of pathogens.</title>
        <authorList>
            <person name="Haridas S."/>
            <person name="Albert R."/>
            <person name="Binder M."/>
            <person name="Bloem J."/>
            <person name="Labutti K."/>
            <person name="Salamov A."/>
            <person name="Andreopoulos B."/>
            <person name="Baker S."/>
            <person name="Barry K."/>
            <person name="Bills G."/>
            <person name="Bluhm B."/>
            <person name="Cannon C."/>
            <person name="Castanera R."/>
            <person name="Culley D."/>
            <person name="Daum C."/>
            <person name="Ezra D."/>
            <person name="Gonzalez J."/>
            <person name="Henrissat B."/>
            <person name="Kuo A."/>
            <person name="Liang C."/>
            <person name="Lipzen A."/>
            <person name="Lutzoni F."/>
            <person name="Magnuson J."/>
            <person name="Mondo S."/>
            <person name="Nolan M."/>
            <person name="Ohm R."/>
            <person name="Pangilinan J."/>
            <person name="Park H.-J."/>
            <person name="Ramirez L."/>
            <person name="Alfaro M."/>
            <person name="Sun H."/>
            <person name="Tritt A."/>
            <person name="Yoshinaga Y."/>
            <person name="Zwiers L.-H."/>
            <person name="Turgeon B."/>
            <person name="Goodwin S."/>
            <person name="Spatafora J."/>
            <person name="Crous P."/>
            <person name="Grigoriev I."/>
        </authorList>
    </citation>
    <scope>NUCLEOTIDE SEQUENCE</scope>
    <source>
        <strain evidence="2">ATCC 36951</strain>
    </source>
</reference>
<proteinExistence type="predicted"/>
<dbReference type="GeneID" id="54567683"/>
<protein>
    <submittedName>
        <fullName evidence="2">Uncharacterized protein</fullName>
    </submittedName>
</protein>
<evidence type="ECO:0000256" key="1">
    <source>
        <dbReference type="SAM" id="MobiDB-lite"/>
    </source>
</evidence>
<dbReference type="RefSeq" id="XP_033661057.1">
    <property type="nucleotide sequence ID" value="XM_033814411.1"/>
</dbReference>
<dbReference type="Proteomes" id="UP000799537">
    <property type="component" value="Unassembled WGS sequence"/>
</dbReference>
<feature type="region of interest" description="Disordered" evidence="1">
    <location>
        <begin position="1"/>
        <end position="28"/>
    </location>
</feature>
<sequence length="248" mass="28306">MNQVQPGAPTGPSGRRPSQIRCDRAPQGCPNFLEPDDRYICKPCRGDPAGASTLSLAVHVATVNALLQQNERNHQAQLAAARNARTPPRRMEGGRDRSRSPDRQRRRPDRERPPLPTHTPGIQRRAGQAAIERRNPAVMDERPCPWCLGHYHLAGNADSHRLRDCSFYNAANHDDRERFVLGTAHRLQSQGRVREERTEGMRARLTRAGEQRIAENRAGEMRAGKRELGRDLFDKRKLEQRRMQKLWL</sequence>
<evidence type="ECO:0000313" key="3">
    <source>
        <dbReference type="Proteomes" id="UP000799537"/>
    </source>
</evidence>
<gene>
    <name evidence="2" type="ORF">M409DRAFT_60271</name>
</gene>